<gene>
    <name evidence="1" type="ORF">PCOR1329_LOCUS38898</name>
</gene>
<feature type="non-terminal residue" evidence="1">
    <location>
        <position position="1"/>
    </location>
</feature>
<dbReference type="EMBL" id="CAUYUJ010014704">
    <property type="protein sequence ID" value="CAK0844951.1"/>
    <property type="molecule type" value="Genomic_DNA"/>
</dbReference>
<comment type="caution">
    <text evidence="1">The sequence shown here is derived from an EMBL/GenBank/DDBJ whole genome shotgun (WGS) entry which is preliminary data.</text>
</comment>
<protein>
    <submittedName>
        <fullName evidence="1">Uncharacterized protein</fullName>
    </submittedName>
</protein>
<organism evidence="1 2">
    <name type="scientific">Prorocentrum cordatum</name>
    <dbReference type="NCBI Taxonomy" id="2364126"/>
    <lineage>
        <taxon>Eukaryota</taxon>
        <taxon>Sar</taxon>
        <taxon>Alveolata</taxon>
        <taxon>Dinophyceae</taxon>
        <taxon>Prorocentrales</taxon>
        <taxon>Prorocentraceae</taxon>
        <taxon>Prorocentrum</taxon>
    </lineage>
</organism>
<proteinExistence type="predicted"/>
<name>A0ABN9TGH2_9DINO</name>
<evidence type="ECO:0000313" key="1">
    <source>
        <dbReference type="EMBL" id="CAK0844951.1"/>
    </source>
</evidence>
<evidence type="ECO:0000313" key="2">
    <source>
        <dbReference type="Proteomes" id="UP001189429"/>
    </source>
</evidence>
<keyword evidence="2" id="KW-1185">Reference proteome</keyword>
<reference evidence="1" key="1">
    <citation type="submission" date="2023-10" db="EMBL/GenBank/DDBJ databases">
        <authorList>
            <person name="Chen Y."/>
            <person name="Shah S."/>
            <person name="Dougan E. K."/>
            <person name="Thang M."/>
            <person name="Chan C."/>
        </authorList>
    </citation>
    <scope>NUCLEOTIDE SEQUENCE [LARGE SCALE GENOMIC DNA]</scope>
</reference>
<accession>A0ABN9TGH2</accession>
<sequence>GKKELLDNFKELSPPAGVIIVSDKWKGTIAAVKQYRTDAGLTERMLPREVVNHSAGEITNEKRDGGMLPKKANRQKWSRLLAEHRFRTHIKAVEQAVTFRALAAAFQV</sequence>
<dbReference type="Proteomes" id="UP001189429">
    <property type="component" value="Unassembled WGS sequence"/>
</dbReference>